<keyword evidence="10 17" id="KW-1133">Transmembrane helix</keyword>
<comment type="function">
    <text evidence="13">Dol-P-Glc:Glc(2)Man(9)GlcNAc(2)-PP-Dol alpha-1,2-glucosyltransferase that operates in the biosynthetic pathway of dolichol-linked oligosaccharides, the glycan precursors employed in protein asparagine (N)-glycosylation. The assembly of dolichol-linked oligosaccharides begins on the cytosolic side of the endoplasmic reticulum membrane and finishes in its lumen. The sequential addition of sugars to dolichol pyrophosphate produces dolichol-linked oligosaccharides containing fourteen sugars, including two GlcNAcs, nine mannoses and three glucoses. Once assembled, the oligosaccharide is transferred from the lipid to nascent proteins by oligosaccharyltransferases. In the lumen of the endoplasmic reticulum, adds the third and last glucose residue from dolichyl phosphate glucose (Dol-P-Glc) onto the lipid-linked oligosaccharide intermediate Glc(2)Man(9)GlcNAc(2)-PP-Dol to produce Glc(3)Man(9)GlcNAc(2)-PP-Dol.</text>
</comment>
<comment type="similarity">
    <text evidence="3">Belongs to the ALG10 glucosyltransferase family.</text>
</comment>
<keyword evidence="6" id="KW-0328">Glycosyltransferase</keyword>
<evidence type="ECO:0000256" key="10">
    <source>
        <dbReference type="ARBA" id="ARBA00022989"/>
    </source>
</evidence>
<feature type="transmembrane region" description="Helical" evidence="17">
    <location>
        <begin position="269"/>
        <end position="296"/>
    </location>
</feature>
<feature type="compositionally biased region" description="Polar residues" evidence="16">
    <location>
        <begin position="735"/>
        <end position="746"/>
    </location>
</feature>
<keyword evidence="9" id="KW-0256">Endoplasmic reticulum</keyword>
<evidence type="ECO:0000256" key="16">
    <source>
        <dbReference type="SAM" id="MobiDB-lite"/>
    </source>
</evidence>
<dbReference type="PANTHER" id="PTHR12989:SF10">
    <property type="entry name" value="DOL-P-GLC:GLC(2)MAN(9)GLCNAC(2)-PP-DOL ALPHA-1,2-GLUCOSYLTRANSFERASE-RELATED"/>
    <property type="match status" value="1"/>
</dbReference>
<dbReference type="Pfam" id="PF04922">
    <property type="entry name" value="DIE2_ALG10"/>
    <property type="match status" value="1"/>
</dbReference>
<accession>A0A8H4R6T3</accession>
<dbReference type="PANTHER" id="PTHR12989">
    <property type="entry name" value="ALPHA-1,2-GLUCOSYLTRANSFERASE ALG10"/>
    <property type="match status" value="1"/>
</dbReference>
<comment type="subcellular location">
    <subcellularLocation>
        <location evidence="1">Endoplasmic reticulum membrane</location>
        <topology evidence="1">Multi-pass membrane protein</topology>
    </subcellularLocation>
</comment>
<feature type="compositionally biased region" description="Polar residues" evidence="16">
    <location>
        <begin position="575"/>
        <end position="587"/>
    </location>
</feature>
<organism evidence="19 20">
    <name type="scientific">Agrocybe pediades</name>
    <dbReference type="NCBI Taxonomy" id="84607"/>
    <lineage>
        <taxon>Eukaryota</taxon>
        <taxon>Fungi</taxon>
        <taxon>Dikarya</taxon>
        <taxon>Basidiomycota</taxon>
        <taxon>Agaricomycotina</taxon>
        <taxon>Agaricomycetes</taxon>
        <taxon>Agaricomycetidae</taxon>
        <taxon>Agaricales</taxon>
        <taxon>Agaricineae</taxon>
        <taxon>Strophariaceae</taxon>
        <taxon>Agrocybe</taxon>
    </lineage>
</organism>
<feature type="chain" id="PRO_5034619846" description="Dol-P-Glc:Glc(2)Man(9)GlcNAc(2)-PP-Dol alpha-1,2-glucosyltransferase" evidence="18">
    <location>
        <begin position="22"/>
        <end position="1146"/>
    </location>
</feature>
<evidence type="ECO:0000256" key="14">
    <source>
        <dbReference type="ARBA" id="ARBA00048064"/>
    </source>
</evidence>
<dbReference type="GO" id="GO:0005789">
    <property type="term" value="C:endoplasmic reticulum membrane"/>
    <property type="evidence" value="ECO:0007669"/>
    <property type="project" value="UniProtKB-SubCell"/>
</dbReference>
<evidence type="ECO:0000256" key="8">
    <source>
        <dbReference type="ARBA" id="ARBA00022692"/>
    </source>
</evidence>
<feature type="compositionally biased region" description="Polar residues" evidence="16">
    <location>
        <begin position="671"/>
        <end position="692"/>
    </location>
</feature>
<keyword evidence="15" id="KW-0175">Coiled coil</keyword>
<comment type="pathway">
    <text evidence="2">Protein modification; protein glycosylation.</text>
</comment>
<evidence type="ECO:0000256" key="6">
    <source>
        <dbReference type="ARBA" id="ARBA00022676"/>
    </source>
</evidence>
<feature type="coiled-coil region" evidence="15">
    <location>
        <begin position="1000"/>
        <end position="1034"/>
    </location>
</feature>
<comment type="catalytic activity">
    <reaction evidence="14">
        <text>an alpha-D-Glc-(1-&gt;3)-alpha-D-Glc-(1-&gt;3)-alpha-D-Man-(1-&gt;2)-alpha-D-Man-(1-&gt;2)-alpha-D-Man-(1-&gt;3)-[alpha-D-Man-(1-&gt;2)-alpha-D-Man-(1-&gt;3)-[alpha-D-Man-(1-&gt;2)-alpha-D-Man-(1-&gt;6)]-alpha-D-Man-(1-&gt;6)]-beta-D-Man-(1-&gt;4)-beta-D-GlcNAc-(1-&gt;4)-alpha-D-GlcNAc-diphospho-di-trans,poly-cis-dolichol + a di-trans,poly-cis-dolichyl beta-D-glucosyl phosphate = a alpha-D-Glc-(1-&gt;2)-alpha-D-Glc-(1-&gt;3)-alpha-D-Glc-(1-&gt;3)-alpha-D-Man-(1-&gt;2)-alpha-D-Man-(1-&gt;2)-alpha-D-Man-(1-&gt;3)-[alpha-D-Man-(1-&gt;2)-alpha-D-Man-(1-&gt;3)-[alpha-D-Man-(1-&gt;2)-alpha-D-Man-(1-&gt;6)]-alpha-D-Man-(1-&gt;6)]-beta-D-Man-(1-&gt;4)-beta-D-GlcNAc-(1-&gt;4)-alpha-D-GlcNAc-diphospho-di-trans,poly-cis-dolichol + a di-trans,poly-cis-dolichyl phosphate + H(+)</text>
        <dbReference type="Rhea" id="RHEA:29543"/>
        <dbReference type="Rhea" id="RHEA-COMP:19498"/>
        <dbReference type="Rhea" id="RHEA-COMP:19502"/>
        <dbReference type="Rhea" id="RHEA-COMP:19512"/>
        <dbReference type="Rhea" id="RHEA-COMP:19522"/>
        <dbReference type="ChEBI" id="CHEBI:15378"/>
        <dbReference type="ChEBI" id="CHEBI:57525"/>
        <dbReference type="ChEBI" id="CHEBI:57683"/>
        <dbReference type="ChEBI" id="CHEBI:132522"/>
        <dbReference type="ChEBI" id="CHEBI:132523"/>
        <dbReference type="EC" id="2.4.1.256"/>
    </reaction>
    <physiologicalReaction direction="left-to-right" evidence="14">
        <dbReference type="Rhea" id="RHEA:29544"/>
    </physiologicalReaction>
</comment>
<sequence length="1146" mass="125478">MSALYPIFCTLCIIVLKEVNSLVDEPYMDEPFHIPQAQAYCRGEYSTWDPKITTPPGLYALSVFLKRVFLVKCNVPMLRLTPALTLMALPLALTRLLSYHKRERPPSSILDPIPEALVLSAFPIAWFFGFLYYTEVPSLLFVVLTVVAASQNRHWLAALLGLASCTFRQTNIVWVLYAYASSQLMYLRFRKAAPGKPPLPKLHDPPALEAGPGDLLQSIVTLPKVLLDLLPAFVPYTLVLAAFGGFVVWNEGIVLGDKANHIPTLHIPQLYYFVAASTFFGWPVLISGSGGAPALIKGIWMRMFGSTTRTLVSIVLCGIMAVTVNLFTIHHPFLLSDNRHYTFYVWRRIYMLHPVVPYALVPVYLACAWAWFLRIAGDQTLLQTLLLPVFVVPTLLPTPLLEPRYFLIPYVLLRSQFVQIEAKRRLSVGWPEKERVNEIEDEDEPEDLTTITKHTRLTIMPASASPKAKPNTRSSIRQSLNLSSMGKAIVDVMKSTDNKDSAKAAKKTKDASTRRSSVLVSPPTALRPSMDNPRPLSQVSKRTETPENKTGHRRRNSALPAMSSADESSSKASENPVSISAGVQSRVASLRPRTANGTVSALPKYRPKSILGEVAKPPSPTRVGTRRRLSTSDDEKKEQKKPASASASVTLAEKTARPISPLPHRAALKANLTNSVNITPPTTPSKPKNATPLSEPKGSPSRPNKIVKTATATLPRPPSSSSSSLSLNPPTITPKASTPKGSTPKTSGLKAKLGLVRSAQAEKAKASESSPLRNSPSPSRHAREKSKSTATSSSHAGNMSHISEGNSEEEDSDADDVALLLAPVAAIGAPTPAMPRIQTNRRRIAPQTPTRPNVSNRANMSYLSPVMPSSTEKSSSLRPSARGSDQAMRGSIMSWEQLANDTSITLGEDEFGRMLSDIPAPFRSGAASPSLSSQLGVPESPCLSALDSPGGYGSISQVLLPDVTPSPALHNSLQHSRFNASLLDSTPIDSSTTTLLRLQLAAAENTAKERLHQIQAMEEELHDLKQCMAQQMEESQRQITYMENQWRSSSDDTASLLEEQMQKEQTIREQIVAEAITRCQEEARQTIMRSIEEERLKFQVVTSAQLASSSWDNVLSACEDDLEAVRSDKAMLSVLLMQLDQLSQTL</sequence>
<evidence type="ECO:0000256" key="9">
    <source>
        <dbReference type="ARBA" id="ARBA00022824"/>
    </source>
</evidence>
<feature type="transmembrane region" description="Helical" evidence="17">
    <location>
        <begin position="225"/>
        <end position="249"/>
    </location>
</feature>
<feature type="compositionally biased region" description="Basic and acidic residues" evidence="16">
    <location>
        <begin position="541"/>
        <end position="550"/>
    </location>
</feature>
<keyword evidence="20" id="KW-1185">Reference proteome</keyword>
<evidence type="ECO:0000256" key="18">
    <source>
        <dbReference type="SAM" id="SignalP"/>
    </source>
</evidence>
<feature type="transmembrane region" description="Helical" evidence="17">
    <location>
        <begin position="308"/>
        <end position="329"/>
    </location>
</feature>
<feature type="transmembrane region" description="Helical" evidence="17">
    <location>
        <begin position="154"/>
        <end position="180"/>
    </location>
</feature>
<evidence type="ECO:0000256" key="11">
    <source>
        <dbReference type="ARBA" id="ARBA00023136"/>
    </source>
</evidence>
<keyword evidence="11 17" id="KW-0472">Membrane</keyword>
<proteinExistence type="inferred from homology"/>
<feature type="transmembrane region" description="Helical" evidence="17">
    <location>
        <begin position="349"/>
        <end position="373"/>
    </location>
</feature>
<keyword evidence="18" id="KW-0732">Signal</keyword>
<feature type="region of interest" description="Disordered" evidence="16">
    <location>
        <begin position="493"/>
        <end position="814"/>
    </location>
</feature>
<evidence type="ECO:0000313" key="19">
    <source>
        <dbReference type="EMBL" id="KAF4623978.1"/>
    </source>
</evidence>
<feature type="compositionally biased region" description="Low complexity" evidence="16">
    <location>
        <begin position="719"/>
        <end position="734"/>
    </location>
</feature>
<evidence type="ECO:0000256" key="15">
    <source>
        <dbReference type="SAM" id="Coils"/>
    </source>
</evidence>
<dbReference type="EMBL" id="JAACJL010000001">
    <property type="protein sequence ID" value="KAF4623978.1"/>
    <property type="molecule type" value="Genomic_DNA"/>
</dbReference>
<evidence type="ECO:0000256" key="2">
    <source>
        <dbReference type="ARBA" id="ARBA00004922"/>
    </source>
</evidence>
<evidence type="ECO:0000256" key="7">
    <source>
        <dbReference type="ARBA" id="ARBA00022679"/>
    </source>
</evidence>
<evidence type="ECO:0000256" key="13">
    <source>
        <dbReference type="ARBA" id="ARBA00044727"/>
    </source>
</evidence>
<evidence type="ECO:0000256" key="1">
    <source>
        <dbReference type="ARBA" id="ARBA00004477"/>
    </source>
</evidence>
<feature type="region of interest" description="Disordered" evidence="16">
    <location>
        <begin position="831"/>
        <end position="885"/>
    </location>
</feature>
<dbReference type="GO" id="GO:0106073">
    <property type="term" value="F:dolichyl pyrophosphate Glc2Man9GlcNAc2 alpha-1,2-glucosyltransferase activity"/>
    <property type="evidence" value="ECO:0007669"/>
    <property type="project" value="UniProtKB-EC"/>
</dbReference>
<dbReference type="AlphaFoldDB" id="A0A8H4R6T3"/>
<evidence type="ECO:0000256" key="5">
    <source>
        <dbReference type="ARBA" id="ARBA00018512"/>
    </source>
</evidence>
<dbReference type="Proteomes" id="UP000521872">
    <property type="component" value="Unassembled WGS sequence"/>
</dbReference>
<evidence type="ECO:0000256" key="3">
    <source>
        <dbReference type="ARBA" id="ARBA00010600"/>
    </source>
</evidence>
<dbReference type="EC" id="2.4.1.256" evidence="4"/>
<keyword evidence="7" id="KW-0808">Transferase</keyword>
<evidence type="ECO:0000256" key="4">
    <source>
        <dbReference type="ARBA" id="ARBA00011967"/>
    </source>
</evidence>
<feature type="compositionally biased region" description="Low complexity" evidence="16">
    <location>
        <begin position="563"/>
        <end position="574"/>
    </location>
</feature>
<feature type="compositionally biased region" description="Low complexity" evidence="16">
    <location>
        <begin position="767"/>
        <end position="779"/>
    </location>
</feature>
<evidence type="ECO:0000313" key="20">
    <source>
        <dbReference type="Proteomes" id="UP000521872"/>
    </source>
</evidence>
<protein>
    <recommendedName>
        <fullName evidence="5">Dol-P-Glc:Glc(2)Man(9)GlcNAc(2)-PP-Dol alpha-1,2-glucosyltransferase</fullName>
        <ecNumber evidence="4">2.4.1.256</ecNumber>
    </recommendedName>
    <alternativeName>
        <fullName evidence="12">Asparagine-linked glycosylation protein 10</fullName>
    </alternativeName>
</protein>
<dbReference type="InterPro" id="IPR016900">
    <property type="entry name" value="Alg10"/>
</dbReference>
<feature type="compositionally biased region" description="Basic and acidic residues" evidence="16">
    <location>
        <begin position="494"/>
        <end position="513"/>
    </location>
</feature>
<evidence type="ECO:0000256" key="17">
    <source>
        <dbReference type="SAM" id="Phobius"/>
    </source>
</evidence>
<dbReference type="GO" id="GO:0006488">
    <property type="term" value="P:dolichol-linked oligosaccharide biosynthetic process"/>
    <property type="evidence" value="ECO:0007669"/>
    <property type="project" value="InterPro"/>
</dbReference>
<feature type="signal peptide" evidence="18">
    <location>
        <begin position="1"/>
        <end position="21"/>
    </location>
</feature>
<evidence type="ECO:0000256" key="12">
    <source>
        <dbReference type="ARBA" id="ARBA00032069"/>
    </source>
</evidence>
<name>A0A8H4R6T3_9AGAR</name>
<feature type="compositionally biased region" description="Polar residues" evidence="16">
    <location>
        <begin position="847"/>
        <end position="878"/>
    </location>
</feature>
<keyword evidence="8 17" id="KW-0812">Transmembrane</keyword>
<comment type="caution">
    <text evidence="19">The sequence shown here is derived from an EMBL/GenBank/DDBJ whole genome shotgun (WGS) entry which is preliminary data.</text>
</comment>
<feature type="compositionally biased region" description="Basic and acidic residues" evidence="16">
    <location>
        <begin position="630"/>
        <end position="641"/>
    </location>
</feature>
<reference evidence="19 20" key="1">
    <citation type="submission" date="2019-12" db="EMBL/GenBank/DDBJ databases">
        <authorList>
            <person name="Floudas D."/>
            <person name="Bentzer J."/>
            <person name="Ahren D."/>
            <person name="Johansson T."/>
            <person name="Persson P."/>
            <person name="Tunlid A."/>
        </authorList>
    </citation>
    <scope>NUCLEOTIDE SEQUENCE [LARGE SCALE GENOMIC DNA]</scope>
    <source>
        <strain evidence="19 20">CBS 102.39</strain>
    </source>
</reference>
<gene>
    <name evidence="19" type="ORF">D9613_001692</name>
</gene>